<comment type="caution">
    <text evidence="1">The sequence shown here is derived from an EMBL/GenBank/DDBJ whole genome shotgun (WGS) entry which is preliminary data.</text>
</comment>
<gene>
    <name evidence="1" type="ORF">ACFSC0_12735</name>
</gene>
<name>A0ABW4N2L7_9CAUL</name>
<sequence>MSENSSKGGAWSRRATVSGLLAVGGCAIQPEAMVNLVQAPPSEQPPAPSAEGQILETAFDATTRMTVPVRLDGHGPLEFVVDTGANVSVVAIEVAQQLGLPNIGQALVHGIAGSQLTDLTRVKRLSVGAVSEDIPRMPMMPRGRLGADGLLGMDVLRGRRLIMDYKRRQLDISRSAPRTGAMPVFSLSGVRQGRDPVFVVPARIRFGQLIIVDAEIAGVKVVAFLDSGSQNTVGNGALKSAVASRHTGFAERLFKAPLISATGQTAIGEIASMPPLRLGGLLVGNMSIAFADLHIFDLWELTDRPALLVGADVLRQFNSVEIDYGRRLVTFRPPAEYMSRRVR</sequence>
<organism evidence="1 2">
    <name type="scientific">Phenylobacterium terrae</name>
    <dbReference type="NCBI Taxonomy" id="2665495"/>
    <lineage>
        <taxon>Bacteria</taxon>
        <taxon>Pseudomonadati</taxon>
        <taxon>Pseudomonadota</taxon>
        <taxon>Alphaproteobacteria</taxon>
        <taxon>Caulobacterales</taxon>
        <taxon>Caulobacteraceae</taxon>
        <taxon>Phenylobacterium</taxon>
    </lineage>
</organism>
<accession>A0ABW4N2L7</accession>
<dbReference type="EMBL" id="JBHUEY010000001">
    <property type="protein sequence ID" value="MFD1784266.1"/>
    <property type="molecule type" value="Genomic_DNA"/>
</dbReference>
<dbReference type="InterPro" id="IPR021109">
    <property type="entry name" value="Peptidase_aspartic_dom_sf"/>
</dbReference>
<dbReference type="InterPro" id="IPR001969">
    <property type="entry name" value="Aspartic_peptidase_AS"/>
</dbReference>
<dbReference type="GO" id="GO:0006508">
    <property type="term" value="P:proteolysis"/>
    <property type="evidence" value="ECO:0007669"/>
    <property type="project" value="UniProtKB-KW"/>
</dbReference>
<proteinExistence type="predicted"/>
<dbReference type="PROSITE" id="PS51257">
    <property type="entry name" value="PROKAR_LIPOPROTEIN"/>
    <property type="match status" value="1"/>
</dbReference>
<dbReference type="PROSITE" id="PS00141">
    <property type="entry name" value="ASP_PROTEASE"/>
    <property type="match status" value="1"/>
</dbReference>
<reference evidence="2" key="1">
    <citation type="journal article" date="2019" name="Int. J. Syst. Evol. Microbiol.">
        <title>The Global Catalogue of Microorganisms (GCM) 10K type strain sequencing project: providing services to taxonomists for standard genome sequencing and annotation.</title>
        <authorList>
            <consortium name="The Broad Institute Genomics Platform"/>
            <consortium name="The Broad Institute Genome Sequencing Center for Infectious Disease"/>
            <person name="Wu L."/>
            <person name="Ma J."/>
        </authorList>
    </citation>
    <scope>NUCLEOTIDE SEQUENCE [LARGE SCALE GENOMIC DNA]</scope>
    <source>
        <strain evidence="2">DFY28</strain>
    </source>
</reference>
<keyword evidence="1" id="KW-0378">Hydrolase</keyword>
<evidence type="ECO:0000313" key="1">
    <source>
        <dbReference type="EMBL" id="MFD1784266.1"/>
    </source>
</evidence>
<dbReference type="Pfam" id="PF13650">
    <property type="entry name" value="Asp_protease_2"/>
    <property type="match status" value="1"/>
</dbReference>
<keyword evidence="1" id="KW-0645">Protease</keyword>
<dbReference type="InterPro" id="IPR034122">
    <property type="entry name" value="Retropepsin-like_bacterial"/>
</dbReference>
<dbReference type="RefSeq" id="WP_377283782.1">
    <property type="nucleotide sequence ID" value="NZ_JBHRSI010000009.1"/>
</dbReference>
<dbReference type="SUPFAM" id="SSF50630">
    <property type="entry name" value="Acid proteases"/>
    <property type="match status" value="2"/>
</dbReference>
<keyword evidence="2" id="KW-1185">Reference proteome</keyword>
<dbReference type="Proteomes" id="UP001597237">
    <property type="component" value="Unassembled WGS sequence"/>
</dbReference>
<dbReference type="CDD" id="cd05483">
    <property type="entry name" value="retropepsin_like_bacteria"/>
    <property type="match status" value="1"/>
</dbReference>
<dbReference type="Gene3D" id="2.40.70.10">
    <property type="entry name" value="Acid Proteases"/>
    <property type="match status" value="2"/>
</dbReference>
<protein>
    <submittedName>
        <fullName evidence="1">Aspartyl protease family protein</fullName>
    </submittedName>
</protein>
<evidence type="ECO:0000313" key="2">
    <source>
        <dbReference type="Proteomes" id="UP001597237"/>
    </source>
</evidence>
<dbReference type="GO" id="GO:0008233">
    <property type="term" value="F:peptidase activity"/>
    <property type="evidence" value="ECO:0007669"/>
    <property type="project" value="UniProtKB-KW"/>
</dbReference>